<organism evidence="2 3">
    <name type="scientific">Anaeromicropila populeti</name>
    <dbReference type="NCBI Taxonomy" id="37658"/>
    <lineage>
        <taxon>Bacteria</taxon>
        <taxon>Bacillati</taxon>
        <taxon>Bacillota</taxon>
        <taxon>Clostridia</taxon>
        <taxon>Lachnospirales</taxon>
        <taxon>Lachnospiraceae</taxon>
        <taxon>Anaeromicropila</taxon>
    </lineage>
</organism>
<evidence type="ECO:0000256" key="1">
    <source>
        <dbReference type="SAM" id="Phobius"/>
    </source>
</evidence>
<keyword evidence="1" id="KW-1133">Transmembrane helix</keyword>
<dbReference type="STRING" id="37658.SAMN05661086_00519"/>
<evidence type="ECO:0000313" key="3">
    <source>
        <dbReference type="Proteomes" id="UP000199659"/>
    </source>
</evidence>
<name>A0A1I6I7T0_9FIRM</name>
<dbReference type="AlphaFoldDB" id="A0A1I6I7T0"/>
<keyword evidence="3" id="KW-1185">Reference proteome</keyword>
<sequence length="208" mass="24117">MMKYNIGIKVRHITLRRAVELVATCCLIIGTVLLLISGIVLNPFEIKTVKSDKQIEKAYYDDISYIKLEQQSLDFSGYYKMDKDGKIVYNCYVAEFDETKFFVFIPNDKSVDESGNAKEELKDYNLIGRLKEDEKLFEMVAEDYQLSAEEVRDKYNISSIIIDEAGAKRQEVGFIWITLFTLLSSYFIYLVVLLFREIKIGGTKDEKE</sequence>
<gene>
    <name evidence="2" type="ORF">SAMN05661086_00519</name>
</gene>
<dbReference type="OrthoDB" id="9853632at2"/>
<protein>
    <submittedName>
        <fullName evidence="2">Uncharacterized protein</fullName>
    </submittedName>
</protein>
<proteinExistence type="predicted"/>
<dbReference type="RefSeq" id="WP_092559141.1">
    <property type="nucleotide sequence ID" value="NZ_FOYZ01000002.1"/>
</dbReference>
<dbReference type="Proteomes" id="UP000199659">
    <property type="component" value="Unassembled WGS sequence"/>
</dbReference>
<keyword evidence="1" id="KW-0472">Membrane</keyword>
<dbReference type="EMBL" id="FOYZ01000002">
    <property type="protein sequence ID" value="SFR62741.1"/>
    <property type="molecule type" value="Genomic_DNA"/>
</dbReference>
<feature type="transmembrane region" description="Helical" evidence="1">
    <location>
        <begin position="21"/>
        <end position="41"/>
    </location>
</feature>
<evidence type="ECO:0000313" key="2">
    <source>
        <dbReference type="EMBL" id="SFR62741.1"/>
    </source>
</evidence>
<feature type="transmembrane region" description="Helical" evidence="1">
    <location>
        <begin position="174"/>
        <end position="195"/>
    </location>
</feature>
<reference evidence="2 3" key="1">
    <citation type="submission" date="2016-10" db="EMBL/GenBank/DDBJ databases">
        <authorList>
            <person name="de Groot N.N."/>
        </authorList>
    </citation>
    <scope>NUCLEOTIDE SEQUENCE [LARGE SCALE GENOMIC DNA]</scope>
    <source>
        <strain evidence="2 3">743A</strain>
    </source>
</reference>
<keyword evidence="1" id="KW-0812">Transmembrane</keyword>
<accession>A0A1I6I7T0</accession>